<dbReference type="OrthoDB" id="3869965at2"/>
<dbReference type="EMBL" id="VIGB01000003">
    <property type="protein sequence ID" value="TQF02158.1"/>
    <property type="molecule type" value="Genomic_DNA"/>
</dbReference>
<proteinExistence type="predicted"/>
<evidence type="ECO:0000259" key="3">
    <source>
        <dbReference type="Pfam" id="PF13581"/>
    </source>
</evidence>
<dbReference type="RefSeq" id="WP_141632861.1">
    <property type="nucleotide sequence ID" value="NZ_VIGB01000003.1"/>
</dbReference>
<name>A0A540VZI0_9ACTN</name>
<dbReference type="InterPro" id="IPR036890">
    <property type="entry name" value="HATPase_C_sf"/>
</dbReference>
<protein>
    <submittedName>
        <fullName evidence="4">ATP-binding protein</fullName>
    </submittedName>
</protein>
<dbReference type="InterPro" id="IPR003594">
    <property type="entry name" value="HATPase_dom"/>
</dbReference>
<comment type="caution">
    <text evidence="4">The sequence shown here is derived from an EMBL/GenBank/DDBJ whole genome shotgun (WGS) entry which is preliminary data.</text>
</comment>
<dbReference type="SUPFAM" id="SSF55874">
    <property type="entry name" value="ATPase domain of HSP90 chaperone/DNA topoisomerase II/histidine kinase"/>
    <property type="match status" value="1"/>
</dbReference>
<keyword evidence="1" id="KW-0723">Serine/threonine-protein kinase</keyword>
<gene>
    <name evidence="4" type="ORF">E6W39_07570</name>
</gene>
<feature type="region of interest" description="Disordered" evidence="2">
    <location>
        <begin position="152"/>
        <end position="171"/>
    </location>
</feature>
<keyword evidence="1" id="KW-0418">Kinase</keyword>
<reference evidence="4 5" key="1">
    <citation type="submission" date="2019-06" db="EMBL/GenBank/DDBJ databases">
        <title>Description of Kitasatospora acidophila sp. nov. isolated from pine grove soil, and reclassification of Streptomyces novaecaesareae to Kitasatospora novaeceasareae comb. nov.</title>
        <authorList>
            <person name="Kim M.J."/>
        </authorList>
    </citation>
    <scope>NUCLEOTIDE SEQUENCE [LARGE SCALE GENOMIC DNA]</scope>
    <source>
        <strain evidence="4 5">MMS16-CNU292</strain>
    </source>
</reference>
<dbReference type="Proteomes" id="UP000319103">
    <property type="component" value="Unassembled WGS sequence"/>
</dbReference>
<evidence type="ECO:0000313" key="4">
    <source>
        <dbReference type="EMBL" id="TQF02158.1"/>
    </source>
</evidence>
<dbReference type="Pfam" id="PF13581">
    <property type="entry name" value="HATPase_c_2"/>
    <property type="match status" value="1"/>
</dbReference>
<keyword evidence="4" id="KW-0547">Nucleotide-binding</keyword>
<organism evidence="4 5">
    <name type="scientific">Kitasatospora acidiphila</name>
    <dbReference type="NCBI Taxonomy" id="2567942"/>
    <lineage>
        <taxon>Bacteria</taxon>
        <taxon>Bacillati</taxon>
        <taxon>Actinomycetota</taxon>
        <taxon>Actinomycetes</taxon>
        <taxon>Kitasatosporales</taxon>
        <taxon>Streptomycetaceae</taxon>
        <taxon>Kitasatospora</taxon>
    </lineage>
</organism>
<evidence type="ECO:0000313" key="5">
    <source>
        <dbReference type="Proteomes" id="UP000319103"/>
    </source>
</evidence>
<feature type="domain" description="Histidine kinase/HSP90-like ATPase" evidence="3">
    <location>
        <begin position="21"/>
        <end position="125"/>
    </location>
</feature>
<keyword evidence="1" id="KW-0808">Transferase</keyword>
<keyword evidence="4" id="KW-0067">ATP-binding</keyword>
<dbReference type="PANTHER" id="PTHR35526">
    <property type="entry name" value="ANTI-SIGMA-F FACTOR RSBW-RELATED"/>
    <property type="match status" value="1"/>
</dbReference>
<evidence type="ECO:0000256" key="1">
    <source>
        <dbReference type="ARBA" id="ARBA00022527"/>
    </source>
</evidence>
<dbReference type="Gene3D" id="3.30.565.10">
    <property type="entry name" value="Histidine kinase-like ATPase, C-terminal domain"/>
    <property type="match status" value="1"/>
</dbReference>
<dbReference type="GO" id="GO:0005524">
    <property type="term" value="F:ATP binding"/>
    <property type="evidence" value="ECO:0007669"/>
    <property type="project" value="UniProtKB-KW"/>
</dbReference>
<dbReference type="InterPro" id="IPR050267">
    <property type="entry name" value="Anti-sigma-factor_SerPK"/>
</dbReference>
<dbReference type="GO" id="GO:0004674">
    <property type="term" value="F:protein serine/threonine kinase activity"/>
    <property type="evidence" value="ECO:0007669"/>
    <property type="project" value="UniProtKB-KW"/>
</dbReference>
<sequence>MHLHSNRFLLLRAPFAVPTGRARVSRLLRLWRVRTDEDSRLAVETVASELLTNAVEHGAGLLITVGVYVNRPARSLLIDVYDASPVQPVPRLAGSEDENGRGLLLVSHLAVAHGTEPTDRGKKVWAECALPDQEPPLCQSVIRSRHALNAPGRQDASATIGGALPPPSAAI</sequence>
<dbReference type="CDD" id="cd16936">
    <property type="entry name" value="HATPase_RsbW-like"/>
    <property type="match status" value="1"/>
</dbReference>
<accession>A0A540VZI0</accession>
<dbReference type="AlphaFoldDB" id="A0A540VZI0"/>
<dbReference type="PANTHER" id="PTHR35526:SF3">
    <property type="entry name" value="ANTI-SIGMA-F FACTOR RSBW"/>
    <property type="match status" value="1"/>
</dbReference>
<keyword evidence="5" id="KW-1185">Reference proteome</keyword>
<evidence type="ECO:0000256" key="2">
    <source>
        <dbReference type="SAM" id="MobiDB-lite"/>
    </source>
</evidence>